<dbReference type="RefSeq" id="XP_020077702.1">
    <property type="nucleotide sequence ID" value="XM_020220024.1"/>
</dbReference>
<organism evidence="1 2">
    <name type="scientific">Hyphopichia burtonii NRRL Y-1933</name>
    <dbReference type="NCBI Taxonomy" id="984485"/>
    <lineage>
        <taxon>Eukaryota</taxon>
        <taxon>Fungi</taxon>
        <taxon>Dikarya</taxon>
        <taxon>Ascomycota</taxon>
        <taxon>Saccharomycotina</taxon>
        <taxon>Pichiomycetes</taxon>
        <taxon>Debaryomycetaceae</taxon>
        <taxon>Hyphopichia</taxon>
    </lineage>
</organism>
<gene>
    <name evidence="1" type="ORF">HYPBUDRAFT_147187</name>
</gene>
<dbReference type="AlphaFoldDB" id="A0A1E4RNG8"/>
<evidence type="ECO:0000313" key="1">
    <source>
        <dbReference type="EMBL" id="ODV68635.1"/>
    </source>
</evidence>
<proteinExistence type="predicted"/>
<dbReference type="Proteomes" id="UP000095085">
    <property type="component" value="Unassembled WGS sequence"/>
</dbReference>
<protein>
    <recommendedName>
        <fullName evidence="3">DUF218 domain-containing protein</fullName>
    </recommendedName>
</protein>
<dbReference type="GeneID" id="30994574"/>
<dbReference type="GO" id="GO:0005737">
    <property type="term" value="C:cytoplasm"/>
    <property type="evidence" value="ECO:0007669"/>
    <property type="project" value="TreeGrafter"/>
</dbReference>
<name>A0A1E4RNG8_9ASCO</name>
<evidence type="ECO:0000313" key="2">
    <source>
        <dbReference type="Proteomes" id="UP000095085"/>
    </source>
</evidence>
<evidence type="ECO:0008006" key="3">
    <source>
        <dbReference type="Google" id="ProtNLM"/>
    </source>
</evidence>
<dbReference type="OrthoDB" id="4347at2759"/>
<dbReference type="PANTHER" id="PTHR28110:SF1">
    <property type="entry name" value="TRANSMEMBRANE PROTEIN"/>
    <property type="match status" value="1"/>
</dbReference>
<sequence>MVNHLVILPCHSIWAPLSKESVGLEREEWQLVNFQIEGYDHLCFKEHIKKSIELIKEDEEAQLIISGGQTKKQSGPISESQSYYQLAYRLYHQSIDEKIWDRISTEEFARDSFENVIYSLCRFYELYGKYPAKISIVGFAFKENRFIKHHLGQALRWQNIEQTVKYVGNAPDPRDTTDKTGYFRDLDESEDKFAVKLFENDWYCCRSKLLDKKMQRNPFKRYHGYGNSNLPLEKFLKAIDDFTDSKSNEEISLLLEGLPWTTKKN</sequence>
<dbReference type="InterPro" id="IPR055323">
    <property type="entry name" value="C57A10.07/YOR238W"/>
</dbReference>
<reference evidence="2" key="1">
    <citation type="submission" date="2016-05" db="EMBL/GenBank/DDBJ databases">
        <title>Comparative genomics of biotechnologically important yeasts.</title>
        <authorList>
            <consortium name="DOE Joint Genome Institute"/>
            <person name="Riley R."/>
            <person name="Haridas S."/>
            <person name="Wolfe K.H."/>
            <person name="Lopes M.R."/>
            <person name="Hittinger C.T."/>
            <person name="Goker M."/>
            <person name="Salamov A."/>
            <person name="Wisecaver J."/>
            <person name="Long T.M."/>
            <person name="Aerts A.L."/>
            <person name="Barry K."/>
            <person name="Choi C."/>
            <person name="Clum A."/>
            <person name="Coughlan A.Y."/>
            <person name="Deshpande S."/>
            <person name="Douglass A.P."/>
            <person name="Hanson S.J."/>
            <person name="Klenk H.-P."/>
            <person name="Labutti K."/>
            <person name="Lapidus A."/>
            <person name="Lindquist E."/>
            <person name="Lipzen A."/>
            <person name="Meier-Kolthoff J.P."/>
            <person name="Ohm R.A."/>
            <person name="Otillar R.P."/>
            <person name="Pangilinan J."/>
            <person name="Peng Y."/>
            <person name="Rokas A."/>
            <person name="Rosa C.A."/>
            <person name="Scheuner C."/>
            <person name="Sibirny A.A."/>
            <person name="Slot J.C."/>
            <person name="Stielow J.B."/>
            <person name="Sun H."/>
            <person name="Kurtzman C.P."/>
            <person name="Blackwell M."/>
            <person name="Grigoriev I.V."/>
            <person name="Jeffries T.W."/>
        </authorList>
    </citation>
    <scope>NUCLEOTIDE SEQUENCE [LARGE SCALE GENOMIC DNA]</scope>
    <source>
        <strain evidence="2">NRRL Y-1933</strain>
    </source>
</reference>
<dbReference type="PANTHER" id="PTHR28110">
    <property type="entry name" value="TRANSMEMBRANE PROTEIN"/>
    <property type="match status" value="1"/>
</dbReference>
<keyword evidence="2" id="KW-1185">Reference proteome</keyword>
<dbReference type="EMBL" id="KV454539">
    <property type="protein sequence ID" value="ODV68635.1"/>
    <property type="molecule type" value="Genomic_DNA"/>
</dbReference>
<accession>A0A1E4RNG8</accession>